<dbReference type="InterPro" id="IPR005123">
    <property type="entry name" value="Oxoglu/Fe-dep_dioxygenase_dom"/>
</dbReference>
<dbReference type="InterPro" id="IPR027443">
    <property type="entry name" value="IPNS-like_sf"/>
</dbReference>
<keyword evidence="2" id="KW-0479">Metal-binding</keyword>
<dbReference type="InterPro" id="IPR026992">
    <property type="entry name" value="DIOX_N"/>
</dbReference>
<reference evidence="4 5" key="1">
    <citation type="submission" date="2016-10" db="EMBL/GenBank/DDBJ databases">
        <title>The genome sequence of Colletotrichum fioriniae PJ7.</title>
        <authorList>
            <person name="Baroncelli R."/>
        </authorList>
    </citation>
    <scope>NUCLEOTIDE SEQUENCE [LARGE SCALE GENOMIC DNA]</scope>
    <source>
        <strain evidence="4 5">IMI 309622</strain>
    </source>
</reference>
<dbReference type="Gene3D" id="2.60.120.330">
    <property type="entry name" value="B-lactam Antibiotic, Isopenicillin N Synthase, Chain"/>
    <property type="match status" value="1"/>
</dbReference>
<dbReference type="Proteomes" id="UP001240678">
    <property type="component" value="Unassembled WGS sequence"/>
</dbReference>
<protein>
    <submittedName>
        <fullName evidence="4">Oxidoreductase</fullName>
    </submittedName>
</protein>
<dbReference type="GO" id="GO:0046872">
    <property type="term" value="F:metal ion binding"/>
    <property type="evidence" value="ECO:0007669"/>
    <property type="project" value="UniProtKB-KW"/>
</dbReference>
<dbReference type="GO" id="GO:0016491">
    <property type="term" value="F:oxidoreductase activity"/>
    <property type="evidence" value="ECO:0007669"/>
    <property type="project" value="UniProtKB-KW"/>
</dbReference>
<sequence>MITASEVLSPTIMAEAAICQVVMLIRSDIQFAVCVRERCWIVTMLIVCSEVILARASTSPFSLFTFDHDSFIMATDNSFPVISFSSYHNEFDAFAREVFSASQNWGFFILTDHGIPQVDDMFDMSKEFFDLPMEQKATHIIDGTLTGYDGKKLTTFAASEGISFGMPAGSVLTHTNLPNWWTASKRRDIESFKSSCYGLSLAIISTFASQLGIEKTSLTKFHKQSAPGNVLKFIKYPHFDEKPDAIPRLSEHTDWGSITFVFTEKSGLEIRDPSNNWFHIPVIPGGVVVNIGDALSLWSNGALKSTMHRISWKNLDIAEDRLSIVYFTHPNNDAILSSLTESEKPDAEALPLTYEKYLKIRSVLTYGSLRELKDGGVPFEDIDPRALEQVRGLCVANSGILESHARNKAA</sequence>
<dbReference type="InterPro" id="IPR044861">
    <property type="entry name" value="IPNS-like_FE2OG_OXY"/>
</dbReference>
<comment type="caution">
    <text evidence="4">The sequence shown here is derived from an EMBL/GenBank/DDBJ whole genome shotgun (WGS) entry which is preliminary data.</text>
</comment>
<keyword evidence="2" id="KW-0560">Oxidoreductase</keyword>
<evidence type="ECO:0000259" key="3">
    <source>
        <dbReference type="PROSITE" id="PS51471"/>
    </source>
</evidence>
<gene>
    <name evidence="4" type="ORF">CCOS01_14180</name>
</gene>
<evidence type="ECO:0000313" key="4">
    <source>
        <dbReference type="EMBL" id="KAK1513238.1"/>
    </source>
</evidence>
<dbReference type="RefSeq" id="XP_060306809.1">
    <property type="nucleotide sequence ID" value="XM_060462324.1"/>
</dbReference>
<dbReference type="GO" id="GO:0044283">
    <property type="term" value="P:small molecule biosynthetic process"/>
    <property type="evidence" value="ECO:0007669"/>
    <property type="project" value="UniProtKB-ARBA"/>
</dbReference>
<dbReference type="PROSITE" id="PS51471">
    <property type="entry name" value="FE2OG_OXY"/>
    <property type="match status" value="1"/>
</dbReference>
<dbReference type="PANTHER" id="PTHR47990">
    <property type="entry name" value="2-OXOGLUTARATE (2OG) AND FE(II)-DEPENDENT OXYGENASE SUPERFAMILY PROTEIN-RELATED"/>
    <property type="match status" value="1"/>
</dbReference>
<dbReference type="InterPro" id="IPR050231">
    <property type="entry name" value="Iron_ascorbate_oxido_reductase"/>
</dbReference>
<comment type="similarity">
    <text evidence="1 2">Belongs to the iron/ascorbate-dependent oxidoreductase family.</text>
</comment>
<evidence type="ECO:0000256" key="1">
    <source>
        <dbReference type="ARBA" id="ARBA00008056"/>
    </source>
</evidence>
<dbReference type="Pfam" id="PF03171">
    <property type="entry name" value="2OG-FeII_Oxy"/>
    <property type="match status" value="1"/>
</dbReference>
<evidence type="ECO:0000313" key="5">
    <source>
        <dbReference type="Proteomes" id="UP001240678"/>
    </source>
</evidence>
<dbReference type="GeneID" id="85345871"/>
<feature type="domain" description="Fe2OG dioxygenase" evidence="3">
    <location>
        <begin position="227"/>
        <end position="330"/>
    </location>
</feature>
<dbReference type="Pfam" id="PF14226">
    <property type="entry name" value="DIOX_N"/>
    <property type="match status" value="1"/>
</dbReference>
<proteinExistence type="inferred from homology"/>
<name>A0AAJ0DUA0_9PEZI</name>
<evidence type="ECO:0000256" key="2">
    <source>
        <dbReference type="RuleBase" id="RU003682"/>
    </source>
</evidence>
<dbReference type="AlphaFoldDB" id="A0AAJ0DUA0"/>
<keyword evidence="5" id="KW-1185">Reference proteome</keyword>
<accession>A0AAJ0DUA0</accession>
<organism evidence="4 5">
    <name type="scientific">Colletotrichum costaricense</name>
    <dbReference type="NCBI Taxonomy" id="1209916"/>
    <lineage>
        <taxon>Eukaryota</taxon>
        <taxon>Fungi</taxon>
        <taxon>Dikarya</taxon>
        <taxon>Ascomycota</taxon>
        <taxon>Pezizomycotina</taxon>
        <taxon>Sordariomycetes</taxon>
        <taxon>Hypocreomycetidae</taxon>
        <taxon>Glomerellales</taxon>
        <taxon>Glomerellaceae</taxon>
        <taxon>Colletotrichum</taxon>
        <taxon>Colletotrichum acutatum species complex</taxon>
    </lineage>
</organism>
<dbReference type="SUPFAM" id="SSF51197">
    <property type="entry name" value="Clavaminate synthase-like"/>
    <property type="match status" value="1"/>
</dbReference>
<dbReference type="EMBL" id="MOOE01000020">
    <property type="protein sequence ID" value="KAK1513238.1"/>
    <property type="molecule type" value="Genomic_DNA"/>
</dbReference>
<keyword evidence="2" id="KW-0408">Iron</keyword>